<evidence type="ECO:0000256" key="7">
    <source>
        <dbReference type="ARBA" id="ARBA00022723"/>
    </source>
</evidence>
<comment type="cofactor">
    <cofactor evidence="2">
        <name>Mn(2+)</name>
        <dbReference type="ChEBI" id="CHEBI:29035"/>
    </cofactor>
</comment>
<evidence type="ECO:0000256" key="4">
    <source>
        <dbReference type="ARBA" id="ARBA00012574"/>
    </source>
</evidence>
<protein>
    <recommendedName>
        <fullName evidence="4">Xaa-Pro aminopeptidase</fullName>
        <ecNumber evidence="4">3.4.11.9</ecNumber>
    </recommendedName>
</protein>
<dbReference type="Pfam" id="PF16189">
    <property type="entry name" value="Creatinase_N_2"/>
    <property type="match status" value="1"/>
</dbReference>
<gene>
    <name evidence="12" type="ORF">OLC1_LOCUS9691</name>
</gene>
<dbReference type="PANTHER" id="PTHR43763">
    <property type="entry name" value="XAA-PRO AMINOPEPTIDASE 1"/>
    <property type="match status" value="1"/>
</dbReference>
<keyword evidence="7" id="KW-0479">Metal-binding</keyword>
<keyword evidence="6" id="KW-0645">Protease</keyword>
<reference evidence="12" key="1">
    <citation type="submission" date="2023-03" db="EMBL/GenBank/DDBJ databases">
        <authorList>
            <person name="Julca I."/>
        </authorList>
    </citation>
    <scope>NUCLEOTIDE SEQUENCE</scope>
</reference>
<dbReference type="GO" id="GO:0008237">
    <property type="term" value="F:metallopeptidase activity"/>
    <property type="evidence" value="ECO:0007669"/>
    <property type="project" value="UniProtKB-KW"/>
</dbReference>
<proteinExistence type="inferred from homology"/>
<dbReference type="Pfam" id="PF00557">
    <property type="entry name" value="Peptidase_M24"/>
    <property type="match status" value="1"/>
</dbReference>
<evidence type="ECO:0000313" key="12">
    <source>
        <dbReference type="EMBL" id="CAI9099732.1"/>
    </source>
</evidence>
<keyword evidence="8" id="KW-0378">Hydrolase</keyword>
<dbReference type="GO" id="GO:0006508">
    <property type="term" value="P:proteolysis"/>
    <property type="evidence" value="ECO:0007669"/>
    <property type="project" value="UniProtKB-KW"/>
</dbReference>
<feature type="domain" description="Peptidase M24" evidence="11">
    <location>
        <begin position="257"/>
        <end position="424"/>
    </location>
</feature>
<dbReference type="InterPro" id="IPR036005">
    <property type="entry name" value="Creatinase/aminopeptidase-like"/>
</dbReference>
<evidence type="ECO:0000256" key="8">
    <source>
        <dbReference type="ARBA" id="ARBA00022801"/>
    </source>
</evidence>
<sequence>MASHCPPLDVLVVPSEDYHQSEHHNSSAINGSSCEWEKIRQWMSRYTIIYQKSHPLALIRGVFRWTWHRSGSFCLLKDLREKLAQEKSRGIMITALDEVAWLYNIHGNDVSYCPVVHTFAIVTLTSAFFYVDRMKLTLAVSSYMKENGIETREYDDVISEVGLHASDKLTPSSNAQDGNGNDQLIWVDPGSCCFAFYSKLKAEKVLLQQSPLALAKALKNDVEMDGLKRRIFVMGQRLCSILHGWINRCKNYMVLQFQASKEHFRGLSFPTISLVGPNGAIIHYSPDTESCAELDPDSIYLFDSGAQYLDGTTDITRTVHFGNPTSHEKLCYTAVLKGHIALGNATFLVGTNEFSLDILAQLPLWKYGLDYRHGTGHGIGTTTISFRPSARSVPSQASMTVTDEPGYYEDENFGLRLENVLIIKDANTEFNFGGKGFQGRALIFTVDDQGKPTEIEDEFVAIGFDENEVMDIMNLT</sequence>
<dbReference type="GO" id="GO:0005737">
    <property type="term" value="C:cytoplasm"/>
    <property type="evidence" value="ECO:0007669"/>
    <property type="project" value="UniProtKB-ARBA"/>
</dbReference>
<keyword evidence="5" id="KW-0031">Aminopeptidase</keyword>
<comment type="similarity">
    <text evidence="3">Belongs to the peptidase M24B family.</text>
</comment>
<dbReference type="GO" id="GO:0046872">
    <property type="term" value="F:metal ion binding"/>
    <property type="evidence" value="ECO:0007669"/>
    <property type="project" value="UniProtKB-KW"/>
</dbReference>
<evidence type="ECO:0000259" key="11">
    <source>
        <dbReference type="Pfam" id="PF00557"/>
    </source>
</evidence>
<evidence type="ECO:0000256" key="1">
    <source>
        <dbReference type="ARBA" id="ARBA00001424"/>
    </source>
</evidence>
<evidence type="ECO:0000256" key="9">
    <source>
        <dbReference type="ARBA" id="ARBA00023049"/>
    </source>
</evidence>
<evidence type="ECO:0000256" key="10">
    <source>
        <dbReference type="ARBA" id="ARBA00023211"/>
    </source>
</evidence>
<evidence type="ECO:0000256" key="2">
    <source>
        <dbReference type="ARBA" id="ARBA00001936"/>
    </source>
</evidence>
<dbReference type="Proteomes" id="UP001161247">
    <property type="component" value="Chromosome 3"/>
</dbReference>
<dbReference type="EC" id="3.4.11.9" evidence="4"/>
<comment type="catalytic activity">
    <reaction evidence="1">
        <text>Release of any N-terminal amino acid, including proline, that is linked to proline, even from a dipeptide or tripeptide.</text>
        <dbReference type="EC" id="3.4.11.9"/>
    </reaction>
</comment>
<keyword evidence="9" id="KW-0482">Metalloprotease</keyword>
<organism evidence="12 13">
    <name type="scientific">Oldenlandia corymbosa var. corymbosa</name>
    <dbReference type="NCBI Taxonomy" id="529605"/>
    <lineage>
        <taxon>Eukaryota</taxon>
        <taxon>Viridiplantae</taxon>
        <taxon>Streptophyta</taxon>
        <taxon>Embryophyta</taxon>
        <taxon>Tracheophyta</taxon>
        <taxon>Spermatophyta</taxon>
        <taxon>Magnoliopsida</taxon>
        <taxon>eudicotyledons</taxon>
        <taxon>Gunneridae</taxon>
        <taxon>Pentapetalae</taxon>
        <taxon>asterids</taxon>
        <taxon>lamiids</taxon>
        <taxon>Gentianales</taxon>
        <taxon>Rubiaceae</taxon>
        <taxon>Rubioideae</taxon>
        <taxon>Spermacoceae</taxon>
        <taxon>Hedyotis-Oldenlandia complex</taxon>
        <taxon>Oldenlandia</taxon>
    </lineage>
</organism>
<name>A0AAV1CZA9_OLDCO</name>
<dbReference type="GO" id="GO:0004177">
    <property type="term" value="F:aminopeptidase activity"/>
    <property type="evidence" value="ECO:0007669"/>
    <property type="project" value="UniProtKB-KW"/>
</dbReference>
<evidence type="ECO:0000256" key="6">
    <source>
        <dbReference type="ARBA" id="ARBA00022670"/>
    </source>
</evidence>
<evidence type="ECO:0000313" key="13">
    <source>
        <dbReference type="Proteomes" id="UP001161247"/>
    </source>
</evidence>
<dbReference type="FunFam" id="3.40.350.10:FF:000010">
    <property type="entry name" value="Probable Xaa-Pro aminopeptidase P"/>
    <property type="match status" value="1"/>
</dbReference>
<dbReference type="EMBL" id="OX459120">
    <property type="protein sequence ID" value="CAI9099732.1"/>
    <property type="molecule type" value="Genomic_DNA"/>
</dbReference>
<evidence type="ECO:0000256" key="3">
    <source>
        <dbReference type="ARBA" id="ARBA00008766"/>
    </source>
</evidence>
<dbReference type="PANTHER" id="PTHR43763:SF12">
    <property type="entry name" value="AMINOPEPTIDASE P1"/>
    <property type="match status" value="1"/>
</dbReference>
<evidence type="ECO:0000256" key="5">
    <source>
        <dbReference type="ARBA" id="ARBA00022438"/>
    </source>
</evidence>
<dbReference type="Gene3D" id="3.90.230.10">
    <property type="entry name" value="Creatinase/methionine aminopeptidase superfamily"/>
    <property type="match status" value="1"/>
</dbReference>
<accession>A0AAV1CZA9</accession>
<dbReference type="InterPro" id="IPR029149">
    <property type="entry name" value="Creatin/AminoP/Spt16_N"/>
</dbReference>
<dbReference type="SUPFAM" id="SSF55920">
    <property type="entry name" value="Creatinase/aminopeptidase"/>
    <property type="match status" value="1"/>
</dbReference>
<dbReference type="InterPro" id="IPR000994">
    <property type="entry name" value="Pept_M24"/>
</dbReference>
<dbReference type="Gene3D" id="3.40.350.10">
    <property type="entry name" value="Creatinase/prolidase N-terminal domain"/>
    <property type="match status" value="1"/>
</dbReference>
<keyword evidence="13" id="KW-1185">Reference proteome</keyword>
<dbReference type="FunFam" id="3.90.230.10:FF:000007">
    <property type="entry name" value="Xaa-Pro aminopeptidase P"/>
    <property type="match status" value="1"/>
</dbReference>
<dbReference type="AlphaFoldDB" id="A0AAV1CZA9"/>
<dbReference type="InterPro" id="IPR050422">
    <property type="entry name" value="X-Pro_aminopeptidase_P"/>
</dbReference>
<keyword evidence="10" id="KW-0464">Manganese</keyword>